<dbReference type="InterPro" id="IPR018764">
    <property type="entry name" value="RskA_C"/>
</dbReference>
<dbReference type="GO" id="GO:0005886">
    <property type="term" value="C:plasma membrane"/>
    <property type="evidence" value="ECO:0007669"/>
    <property type="project" value="UniProtKB-SubCell"/>
</dbReference>
<evidence type="ECO:0000259" key="13">
    <source>
        <dbReference type="Pfam" id="PF13490"/>
    </source>
</evidence>
<dbReference type="InterPro" id="IPR041916">
    <property type="entry name" value="Anti_sigma_zinc_sf"/>
</dbReference>
<evidence type="ECO:0000313" key="15">
    <source>
        <dbReference type="Proteomes" id="UP000027178"/>
    </source>
</evidence>
<evidence type="ECO:0000256" key="9">
    <source>
        <dbReference type="ARBA" id="ARBA00029829"/>
    </source>
</evidence>
<evidence type="ECO:0000256" key="5">
    <source>
        <dbReference type="ARBA" id="ARBA00022989"/>
    </source>
</evidence>
<dbReference type="HOGENOM" id="CLU_075802_1_0_11"/>
<dbReference type="PANTHER" id="PTHR37461">
    <property type="entry name" value="ANTI-SIGMA-K FACTOR RSKA"/>
    <property type="match status" value="1"/>
</dbReference>
<name>A0A066Z2P5_9ACTN</name>
<evidence type="ECO:0000256" key="10">
    <source>
        <dbReference type="ARBA" id="ARBA00030803"/>
    </source>
</evidence>
<keyword evidence="3" id="KW-1003">Cell membrane</keyword>
<dbReference type="AlphaFoldDB" id="A0A066Z2P5"/>
<evidence type="ECO:0000256" key="6">
    <source>
        <dbReference type="ARBA" id="ARBA00023015"/>
    </source>
</evidence>
<dbReference type="Pfam" id="PF10099">
    <property type="entry name" value="RskA_C"/>
    <property type="match status" value="1"/>
</dbReference>
<dbReference type="InterPro" id="IPR027383">
    <property type="entry name" value="Znf_put"/>
</dbReference>
<comment type="caution">
    <text evidence="14">The sequence shown here is derived from an EMBL/GenBank/DDBJ whole genome shotgun (WGS) entry which is preliminary data.</text>
</comment>
<feature type="region of interest" description="Disordered" evidence="11">
    <location>
        <begin position="71"/>
        <end position="90"/>
    </location>
</feature>
<keyword evidence="6" id="KW-0805">Transcription regulation</keyword>
<dbReference type="EMBL" id="JNBY01000015">
    <property type="protein sequence ID" value="KDN87742.1"/>
    <property type="molecule type" value="Genomic_DNA"/>
</dbReference>
<keyword evidence="7" id="KW-0472">Membrane</keyword>
<accession>A0A066Z2P5</accession>
<proteinExistence type="predicted"/>
<dbReference type="Proteomes" id="UP000027178">
    <property type="component" value="Unassembled WGS sequence"/>
</dbReference>
<dbReference type="Pfam" id="PF13490">
    <property type="entry name" value="zf-HC2"/>
    <property type="match status" value="1"/>
</dbReference>
<comment type="subcellular location">
    <subcellularLocation>
        <location evidence="2">Cell membrane</location>
    </subcellularLocation>
    <subcellularLocation>
        <location evidence="1">Membrane</location>
        <topology evidence="1">Single-pass membrane protein</topology>
    </subcellularLocation>
</comment>
<dbReference type="OrthoDB" id="153510at2"/>
<dbReference type="GO" id="GO:0006417">
    <property type="term" value="P:regulation of translation"/>
    <property type="evidence" value="ECO:0007669"/>
    <property type="project" value="TreeGrafter"/>
</dbReference>
<dbReference type="PANTHER" id="PTHR37461:SF1">
    <property type="entry name" value="ANTI-SIGMA-K FACTOR RSKA"/>
    <property type="match status" value="1"/>
</dbReference>
<dbReference type="eggNOG" id="COG5343">
    <property type="taxonomic scope" value="Bacteria"/>
</dbReference>
<feature type="domain" description="Anti-sigma K factor RskA C-terminal" evidence="12">
    <location>
        <begin position="102"/>
        <end position="240"/>
    </location>
</feature>
<evidence type="ECO:0000256" key="3">
    <source>
        <dbReference type="ARBA" id="ARBA00022475"/>
    </source>
</evidence>
<evidence type="ECO:0000256" key="7">
    <source>
        <dbReference type="ARBA" id="ARBA00023136"/>
    </source>
</evidence>
<protein>
    <recommendedName>
        <fullName evidence="10">Regulator of SigK</fullName>
    </recommendedName>
    <alternativeName>
        <fullName evidence="9">Sigma-K anti-sigma factor RskA</fullName>
    </alternativeName>
</protein>
<sequence>MSTADLHTLTGAYAAHALDDAEREEFERHLARCPACAQEVAEFTATLARLGAAQAVPVPEELRRRVMAALDTVRQEPPAGPPPGPRPLRRRLRRSWPRLALAACLALAAAAGGVAVQQHGESERARSRAAALQRQQARITELLTAPDARIASAGVAGGGGVATVVWSHARDAAGFLASGLPALEQGTAYELWFDDAGSMRPAGLMSDPAGAVLLSGPLNGARGVGVTVEPAGGSARPTGAPVVLLSFG</sequence>
<dbReference type="InterPro" id="IPR051474">
    <property type="entry name" value="Anti-sigma-K/W_factor"/>
</dbReference>
<dbReference type="PATRIC" id="fig|1348663.4.peg.362"/>
<feature type="domain" description="Putative zinc-finger" evidence="13">
    <location>
        <begin position="9"/>
        <end position="37"/>
    </location>
</feature>
<dbReference type="GO" id="GO:0016989">
    <property type="term" value="F:sigma factor antagonist activity"/>
    <property type="evidence" value="ECO:0007669"/>
    <property type="project" value="TreeGrafter"/>
</dbReference>
<evidence type="ECO:0000256" key="8">
    <source>
        <dbReference type="ARBA" id="ARBA00023163"/>
    </source>
</evidence>
<evidence type="ECO:0000256" key="2">
    <source>
        <dbReference type="ARBA" id="ARBA00004236"/>
    </source>
</evidence>
<keyword evidence="4" id="KW-0812">Transmembrane</keyword>
<evidence type="ECO:0000259" key="12">
    <source>
        <dbReference type="Pfam" id="PF10099"/>
    </source>
</evidence>
<evidence type="ECO:0000313" key="14">
    <source>
        <dbReference type="EMBL" id="KDN87742.1"/>
    </source>
</evidence>
<keyword evidence="15" id="KW-1185">Reference proteome</keyword>
<evidence type="ECO:0000256" key="11">
    <source>
        <dbReference type="SAM" id="MobiDB-lite"/>
    </source>
</evidence>
<reference evidence="14 15" key="1">
    <citation type="submission" date="2014-05" db="EMBL/GenBank/DDBJ databases">
        <title>Draft Genome Sequence of Kitasatospora cheerisanensis KCTC 2395.</title>
        <authorList>
            <person name="Nam D.H."/>
        </authorList>
    </citation>
    <scope>NUCLEOTIDE SEQUENCE [LARGE SCALE GENOMIC DNA]</scope>
    <source>
        <strain evidence="14 15">KCTC 2395</strain>
    </source>
</reference>
<organism evidence="14 15">
    <name type="scientific">Kitasatospora cheerisanensis KCTC 2395</name>
    <dbReference type="NCBI Taxonomy" id="1348663"/>
    <lineage>
        <taxon>Bacteria</taxon>
        <taxon>Bacillati</taxon>
        <taxon>Actinomycetota</taxon>
        <taxon>Actinomycetes</taxon>
        <taxon>Kitasatosporales</taxon>
        <taxon>Streptomycetaceae</taxon>
        <taxon>Kitasatospora</taxon>
    </lineage>
</organism>
<keyword evidence="8" id="KW-0804">Transcription</keyword>
<evidence type="ECO:0000256" key="1">
    <source>
        <dbReference type="ARBA" id="ARBA00004167"/>
    </source>
</evidence>
<gene>
    <name evidence="14" type="ORF">KCH_03890</name>
</gene>
<keyword evidence="5" id="KW-1133">Transmembrane helix</keyword>
<evidence type="ECO:0000256" key="4">
    <source>
        <dbReference type="ARBA" id="ARBA00022692"/>
    </source>
</evidence>
<dbReference type="RefSeq" id="WP_035858359.1">
    <property type="nucleotide sequence ID" value="NZ_KK853997.1"/>
</dbReference>
<dbReference type="Gene3D" id="1.10.10.1320">
    <property type="entry name" value="Anti-sigma factor, zinc-finger domain"/>
    <property type="match status" value="1"/>
</dbReference>